<evidence type="ECO:0000256" key="1">
    <source>
        <dbReference type="ARBA" id="ARBA00007812"/>
    </source>
</evidence>
<evidence type="ECO:0000259" key="5">
    <source>
        <dbReference type="Pfam" id="PF02775"/>
    </source>
</evidence>
<accession>A0A2W2HJZ8</accession>
<feature type="domain" description="Thiamine pyrophosphate enzyme central" evidence="4">
    <location>
        <begin position="193"/>
        <end position="325"/>
    </location>
</feature>
<dbReference type="Proteomes" id="UP000248544">
    <property type="component" value="Unassembled WGS sequence"/>
</dbReference>
<dbReference type="SUPFAM" id="SSF52518">
    <property type="entry name" value="Thiamin diphosphate-binding fold (THDP-binding)"/>
    <property type="match status" value="2"/>
</dbReference>
<gene>
    <name evidence="7" type="ORF">C1I98_14615</name>
</gene>
<dbReference type="CDD" id="cd00568">
    <property type="entry name" value="TPP_enzymes"/>
    <property type="match status" value="1"/>
</dbReference>
<evidence type="ECO:0000256" key="2">
    <source>
        <dbReference type="ARBA" id="ARBA00023052"/>
    </source>
</evidence>
<reference evidence="7 8" key="1">
    <citation type="submission" date="2018-01" db="EMBL/GenBank/DDBJ databases">
        <title>Draft genome sequence of Sphaerisporangium sp. 7K107.</title>
        <authorList>
            <person name="Sahin N."/>
            <person name="Saygin H."/>
            <person name="Ay H."/>
        </authorList>
    </citation>
    <scope>NUCLEOTIDE SEQUENCE [LARGE SCALE GENOMIC DNA]</scope>
    <source>
        <strain evidence="7 8">7K107</strain>
    </source>
</reference>
<dbReference type="EMBL" id="POUA01000097">
    <property type="protein sequence ID" value="PZG46297.1"/>
    <property type="molecule type" value="Genomic_DNA"/>
</dbReference>
<protein>
    <submittedName>
        <fullName evidence="7">Acetolactate synthase</fullName>
    </submittedName>
</protein>
<dbReference type="GO" id="GO:0003984">
    <property type="term" value="F:acetolactate synthase activity"/>
    <property type="evidence" value="ECO:0007669"/>
    <property type="project" value="TreeGrafter"/>
</dbReference>
<keyword evidence="2 3" id="KW-0786">Thiamine pyrophosphate</keyword>
<dbReference type="NCBIfam" id="NF005470">
    <property type="entry name" value="PRK07064.1"/>
    <property type="match status" value="1"/>
</dbReference>
<organism evidence="7 8">
    <name type="scientific">Spongiactinospora gelatinilytica</name>
    <dbReference type="NCBI Taxonomy" id="2666298"/>
    <lineage>
        <taxon>Bacteria</taxon>
        <taxon>Bacillati</taxon>
        <taxon>Actinomycetota</taxon>
        <taxon>Actinomycetes</taxon>
        <taxon>Streptosporangiales</taxon>
        <taxon>Streptosporangiaceae</taxon>
        <taxon>Spongiactinospora</taxon>
    </lineage>
</organism>
<dbReference type="InterPro" id="IPR029035">
    <property type="entry name" value="DHS-like_NAD/FAD-binding_dom"/>
</dbReference>
<dbReference type="Pfam" id="PF02776">
    <property type="entry name" value="TPP_enzyme_N"/>
    <property type="match status" value="1"/>
</dbReference>
<dbReference type="PANTHER" id="PTHR18968">
    <property type="entry name" value="THIAMINE PYROPHOSPHATE ENZYMES"/>
    <property type="match status" value="1"/>
</dbReference>
<dbReference type="GO" id="GO:0030976">
    <property type="term" value="F:thiamine pyrophosphate binding"/>
    <property type="evidence" value="ECO:0007669"/>
    <property type="project" value="InterPro"/>
</dbReference>
<dbReference type="InterPro" id="IPR012001">
    <property type="entry name" value="Thiamin_PyroP_enz_TPP-bd_dom"/>
</dbReference>
<dbReference type="GO" id="GO:0005948">
    <property type="term" value="C:acetolactate synthase complex"/>
    <property type="evidence" value="ECO:0007669"/>
    <property type="project" value="TreeGrafter"/>
</dbReference>
<evidence type="ECO:0000313" key="7">
    <source>
        <dbReference type="EMBL" id="PZG46297.1"/>
    </source>
</evidence>
<dbReference type="InterPro" id="IPR029061">
    <property type="entry name" value="THDP-binding"/>
</dbReference>
<dbReference type="GO" id="GO:0000287">
    <property type="term" value="F:magnesium ion binding"/>
    <property type="evidence" value="ECO:0007669"/>
    <property type="project" value="InterPro"/>
</dbReference>
<dbReference type="Pfam" id="PF02775">
    <property type="entry name" value="TPP_enzyme_C"/>
    <property type="match status" value="1"/>
</dbReference>
<dbReference type="GO" id="GO:0009097">
    <property type="term" value="P:isoleucine biosynthetic process"/>
    <property type="evidence" value="ECO:0007669"/>
    <property type="project" value="TreeGrafter"/>
</dbReference>
<evidence type="ECO:0000256" key="3">
    <source>
        <dbReference type="RuleBase" id="RU362132"/>
    </source>
</evidence>
<dbReference type="InterPro" id="IPR011766">
    <property type="entry name" value="TPP_enzyme_TPP-bd"/>
</dbReference>
<dbReference type="Pfam" id="PF00205">
    <property type="entry name" value="TPP_enzyme_M"/>
    <property type="match status" value="1"/>
</dbReference>
<dbReference type="AlphaFoldDB" id="A0A2W2HJZ8"/>
<dbReference type="InterPro" id="IPR012000">
    <property type="entry name" value="Thiamin_PyroP_enz_cen_dom"/>
</dbReference>
<dbReference type="Gene3D" id="3.40.50.1220">
    <property type="entry name" value="TPP-binding domain"/>
    <property type="match status" value="1"/>
</dbReference>
<dbReference type="RefSeq" id="WP_111167723.1">
    <property type="nucleotide sequence ID" value="NZ_POUA01000097.1"/>
</dbReference>
<dbReference type="PANTHER" id="PTHR18968:SF13">
    <property type="entry name" value="ACETOLACTATE SYNTHASE CATALYTIC SUBUNIT, MITOCHONDRIAL"/>
    <property type="match status" value="1"/>
</dbReference>
<comment type="similarity">
    <text evidence="1 3">Belongs to the TPP enzyme family.</text>
</comment>
<dbReference type="SUPFAM" id="SSF52467">
    <property type="entry name" value="DHS-like NAD/FAD-binding domain"/>
    <property type="match status" value="1"/>
</dbReference>
<dbReference type="CDD" id="cd07035">
    <property type="entry name" value="TPP_PYR_POX_like"/>
    <property type="match status" value="1"/>
</dbReference>
<feature type="domain" description="Thiamine pyrophosphate enzyme N-terminal TPP-binding" evidence="6">
    <location>
        <begin position="5"/>
        <end position="120"/>
    </location>
</feature>
<sequence>MSERTGGDLVCEALRALGVTHVFAVASIHNLPILDAISRDGGIRVVNVRHEQAAVHAADGYSRVTGGLGVALASTGPGTANAMGGLFEASFAGSRVLLVTGQIETRFYGQRRGYLHEADAQRAMLRTLTRETWSPRRVEDVAEAVVAAGRTACSGPAQPTAVEIPVDLQYARTDVTVRPPDPIVRATPPDDRVRAAADLLGSAERPLIWAGGGVLAAEAWPELRRLAELLDVPVVTSVQGRGALPEDHPLCLGALVAVPPLREIVEEADVVLAVGTRFQMYQTDQWRLRLTSRLIHADADASAFGRSYPPAVTLHGDARETLRALLASAEAHDERKWTARAAEAATRARETALDAIGPDHRAIMETIRRLLPRGGVVVRDATIPAYRWGDRLLPVLTPRTSLNPTSAAIGPGLPLALGAVLGSGERGVVIHGDGGIMLSIGELAAVAQAGAPLTICVFNDGGYGVLREVQSATFAGARNDVDLHTPDFAALAAAMRVPGERVADVAGFERAFARSVESAGPYVIDVDLTALAPMRGAAGAQQLLS</sequence>
<keyword evidence="8" id="KW-1185">Reference proteome</keyword>
<dbReference type="GO" id="GO:0050660">
    <property type="term" value="F:flavin adenine dinucleotide binding"/>
    <property type="evidence" value="ECO:0007669"/>
    <property type="project" value="TreeGrafter"/>
</dbReference>
<evidence type="ECO:0000259" key="6">
    <source>
        <dbReference type="Pfam" id="PF02776"/>
    </source>
</evidence>
<comment type="caution">
    <text evidence="7">The sequence shown here is derived from an EMBL/GenBank/DDBJ whole genome shotgun (WGS) entry which is preliminary data.</text>
</comment>
<dbReference type="GO" id="GO:0009099">
    <property type="term" value="P:L-valine biosynthetic process"/>
    <property type="evidence" value="ECO:0007669"/>
    <property type="project" value="TreeGrafter"/>
</dbReference>
<dbReference type="Gene3D" id="3.40.50.970">
    <property type="match status" value="2"/>
</dbReference>
<evidence type="ECO:0000259" key="4">
    <source>
        <dbReference type="Pfam" id="PF00205"/>
    </source>
</evidence>
<dbReference type="InterPro" id="IPR045229">
    <property type="entry name" value="TPP_enz"/>
</dbReference>
<evidence type="ECO:0000313" key="8">
    <source>
        <dbReference type="Proteomes" id="UP000248544"/>
    </source>
</evidence>
<name>A0A2W2HJZ8_9ACTN</name>
<proteinExistence type="inferred from homology"/>
<feature type="domain" description="Thiamine pyrophosphate enzyme TPP-binding" evidence="5">
    <location>
        <begin position="387"/>
        <end position="526"/>
    </location>
</feature>